<evidence type="ECO:0000256" key="8">
    <source>
        <dbReference type="HAMAP-Rule" id="MF_02078"/>
    </source>
</evidence>
<keyword evidence="2 8" id="KW-1003">Cell membrane</keyword>
<evidence type="ECO:0000256" key="4">
    <source>
        <dbReference type="ARBA" id="ARBA00022960"/>
    </source>
</evidence>
<dbReference type="InterPro" id="IPR051050">
    <property type="entry name" value="Lipid_II_flippase_MurJ/MviN"/>
</dbReference>
<feature type="transmembrane region" description="Helical" evidence="8">
    <location>
        <begin position="418"/>
        <end position="436"/>
    </location>
</feature>
<evidence type="ECO:0000256" key="6">
    <source>
        <dbReference type="ARBA" id="ARBA00022989"/>
    </source>
</evidence>
<dbReference type="InterPro" id="IPR004268">
    <property type="entry name" value="MurJ"/>
</dbReference>
<proteinExistence type="inferred from homology"/>
<keyword evidence="3 8" id="KW-0812">Transmembrane</keyword>
<evidence type="ECO:0000313" key="10">
    <source>
        <dbReference type="EMBL" id="KKQ27319.1"/>
    </source>
</evidence>
<protein>
    <recommendedName>
        <fullName evidence="8">Probable lipid II flippase MurJ</fullName>
    </recommendedName>
</protein>
<feature type="transmembrane region" description="Helical" evidence="8">
    <location>
        <begin position="89"/>
        <end position="113"/>
    </location>
</feature>
<evidence type="ECO:0000256" key="7">
    <source>
        <dbReference type="ARBA" id="ARBA00023136"/>
    </source>
</evidence>
<accession>A0A0G0IT36</accession>
<feature type="transmembrane region" description="Helical" evidence="8">
    <location>
        <begin position="448"/>
        <end position="473"/>
    </location>
</feature>
<organism evidence="10 11">
    <name type="scientific">Candidatus Magasanikbacteria bacterium GW2011_GWC2_37_14</name>
    <dbReference type="NCBI Taxonomy" id="1619046"/>
    <lineage>
        <taxon>Bacteria</taxon>
        <taxon>Candidatus Magasanikiibacteriota</taxon>
    </lineage>
</organism>
<dbReference type="PANTHER" id="PTHR47019">
    <property type="entry name" value="LIPID II FLIPPASE MURJ"/>
    <property type="match status" value="1"/>
</dbReference>
<feature type="transmembrane region" description="Helical" evidence="8">
    <location>
        <begin position="318"/>
        <end position="337"/>
    </location>
</feature>
<feature type="transmembrane region" description="Helical" evidence="8">
    <location>
        <begin position="357"/>
        <end position="375"/>
    </location>
</feature>
<dbReference type="AlphaFoldDB" id="A0A0G0IT36"/>
<name>A0A0G0IT36_9BACT</name>
<feature type="transmembrane region" description="Helical" evidence="8">
    <location>
        <begin position="59"/>
        <end position="82"/>
    </location>
</feature>
<dbReference type="GO" id="GO:0005886">
    <property type="term" value="C:plasma membrane"/>
    <property type="evidence" value="ECO:0007669"/>
    <property type="project" value="UniProtKB-SubCell"/>
</dbReference>
<keyword evidence="8 9" id="KW-0813">Transport</keyword>
<feature type="transmembrane region" description="Helical" evidence="8">
    <location>
        <begin position="241"/>
        <end position="258"/>
    </location>
</feature>
<dbReference type="PANTHER" id="PTHR47019:SF1">
    <property type="entry name" value="LIPID II FLIPPASE MURJ"/>
    <property type="match status" value="1"/>
</dbReference>
<comment type="caution">
    <text evidence="10">The sequence shown here is derived from an EMBL/GenBank/DDBJ whole genome shotgun (WGS) entry which is preliminary data.</text>
</comment>
<comment type="function">
    <text evidence="8 9">Involved in peptidoglycan biosynthesis. Transports lipid-linked peptidoglycan precursors from the inner to the outer leaflet of the cytoplasmic membrane.</text>
</comment>
<evidence type="ECO:0000256" key="9">
    <source>
        <dbReference type="PIRNR" id="PIRNR002869"/>
    </source>
</evidence>
<dbReference type="HAMAP" id="MF_02078">
    <property type="entry name" value="MurJ_MviN"/>
    <property type="match status" value="1"/>
</dbReference>
<dbReference type="NCBIfam" id="TIGR01695">
    <property type="entry name" value="murJ_mviN"/>
    <property type="match status" value="1"/>
</dbReference>
<gene>
    <name evidence="8" type="primary">murJ</name>
    <name evidence="10" type="ORF">US42_C0011G0057</name>
</gene>
<dbReference type="STRING" id="1619046.US42_C0011G0057"/>
<dbReference type="PRINTS" id="PR01806">
    <property type="entry name" value="VIRFACTRMVIN"/>
</dbReference>
<evidence type="ECO:0000256" key="1">
    <source>
        <dbReference type="ARBA" id="ARBA00004651"/>
    </source>
</evidence>
<evidence type="ECO:0000256" key="2">
    <source>
        <dbReference type="ARBA" id="ARBA00022475"/>
    </source>
</evidence>
<comment type="pathway">
    <text evidence="8">Cell wall biogenesis; peptidoglycan biosynthesis.</text>
</comment>
<feature type="transmembrane region" description="Helical" evidence="8">
    <location>
        <begin position="164"/>
        <end position="185"/>
    </location>
</feature>
<feature type="transmembrane region" description="Helical" evidence="8">
    <location>
        <begin position="278"/>
        <end position="298"/>
    </location>
</feature>
<evidence type="ECO:0000313" key="11">
    <source>
        <dbReference type="Proteomes" id="UP000034849"/>
    </source>
</evidence>
<keyword evidence="8 9" id="KW-0961">Cell wall biogenesis/degradation</keyword>
<dbReference type="PIRSF" id="PIRSF002869">
    <property type="entry name" value="MviN"/>
    <property type="match status" value="1"/>
</dbReference>
<dbReference type="GO" id="GO:0009252">
    <property type="term" value="P:peptidoglycan biosynthetic process"/>
    <property type="evidence" value="ECO:0007669"/>
    <property type="project" value="UniProtKB-UniRule"/>
</dbReference>
<dbReference type="Proteomes" id="UP000034849">
    <property type="component" value="Unassembled WGS sequence"/>
</dbReference>
<dbReference type="UniPathway" id="UPA00219"/>
<comment type="similarity">
    <text evidence="8 9">Belongs to the MurJ/MviN family.</text>
</comment>
<feature type="transmembrane region" description="Helical" evidence="8">
    <location>
        <begin position="387"/>
        <end position="406"/>
    </location>
</feature>
<sequence>MFKKFRSETNSFTAAALILGAASFTSRFVGIIRDRIFAHQFGASDILDAYFSAFKIPDLLYILLISGALSVGLIPVFTKLLLKDKKEAWVLISNITNIAGIFLSLASFILIIFTPQLVPLVAPGFDAEKTKLTINMTRIMFLSPLFLGLSAIVGGVLQSLKNFLIYSLSPIFYNLGIILAAWFLVPMIGPIGLAWGVVFGAILHLAVQLPTFFKTGYVYKAIINFKDTNLRLIGRLMVPRILALSALQINLIVTTAIASTLSTGSITVFNYANNLQSFPLGLVGVSFAIAIFPTLSALAAQNKTADYIKNLSSAVRQILFFITPLTVIFLLLRAQIVRLLLGTGQFDWSATINTADTLAFFSLGFFAQALLPLLIRAYYALEDTKTPFLISLVSVTVNIGLSFLFTHGSYNLGTAGLALAYSLAGTLNAALLWVFLHLKTGGLDENRIITSIFKISTAGLFMGIVIQAGKYLIAPLVDMQTFLGIFIQGSATGIIGLLIYIIIGLLLKSHEMIVFVNTLKNKFIKTKNLPPDISGISEI</sequence>
<dbReference type="GO" id="GO:0034204">
    <property type="term" value="P:lipid translocation"/>
    <property type="evidence" value="ECO:0007669"/>
    <property type="project" value="TreeGrafter"/>
</dbReference>
<dbReference type="EMBL" id="LBSX01000011">
    <property type="protein sequence ID" value="KKQ27319.1"/>
    <property type="molecule type" value="Genomic_DNA"/>
</dbReference>
<reference evidence="10 11" key="1">
    <citation type="journal article" date="2015" name="Nature">
        <title>rRNA introns, odd ribosomes, and small enigmatic genomes across a large radiation of phyla.</title>
        <authorList>
            <person name="Brown C.T."/>
            <person name="Hug L.A."/>
            <person name="Thomas B.C."/>
            <person name="Sharon I."/>
            <person name="Castelle C.J."/>
            <person name="Singh A."/>
            <person name="Wilkins M.J."/>
            <person name="Williams K.H."/>
            <person name="Banfield J.F."/>
        </authorList>
    </citation>
    <scope>NUCLEOTIDE SEQUENCE [LARGE SCALE GENOMIC DNA]</scope>
</reference>
<keyword evidence="4 8" id="KW-0133">Cell shape</keyword>
<keyword evidence="6 8" id="KW-1133">Transmembrane helix</keyword>
<keyword evidence="5 8" id="KW-0573">Peptidoglycan synthesis</keyword>
<dbReference type="GO" id="GO:0008360">
    <property type="term" value="P:regulation of cell shape"/>
    <property type="evidence" value="ECO:0007669"/>
    <property type="project" value="UniProtKB-UniRule"/>
</dbReference>
<evidence type="ECO:0000256" key="5">
    <source>
        <dbReference type="ARBA" id="ARBA00022984"/>
    </source>
</evidence>
<dbReference type="GO" id="GO:0071555">
    <property type="term" value="P:cell wall organization"/>
    <property type="evidence" value="ECO:0007669"/>
    <property type="project" value="UniProtKB-UniRule"/>
</dbReference>
<feature type="transmembrane region" description="Helical" evidence="8">
    <location>
        <begin position="485"/>
        <end position="507"/>
    </location>
</feature>
<evidence type="ECO:0000256" key="3">
    <source>
        <dbReference type="ARBA" id="ARBA00022692"/>
    </source>
</evidence>
<dbReference type="CDD" id="cd13123">
    <property type="entry name" value="MATE_MurJ_like"/>
    <property type="match status" value="1"/>
</dbReference>
<dbReference type="GO" id="GO:0015648">
    <property type="term" value="F:lipid-linked peptidoglycan transporter activity"/>
    <property type="evidence" value="ECO:0007669"/>
    <property type="project" value="UniProtKB-UniRule"/>
</dbReference>
<feature type="transmembrane region" description="Helical" evidence="8">
    <location>
        <begin position="12"/>
        <end position="32"/>
    </location>
</feature>
<feature type="transmembrane region" description="Helical" evidence="8">
    <location>
        <begin position="191"/>
        <end position="213"/>
    </location>
</feature>
<comment type="subcellular location">
    <subcellularLocation>
        <location evidence="1 8">Cell membrane</location>
        <topology evidence="1 8">Multi-pass membrane protein</topology>
    </subcellularLocation>
</comment>
<feature type="transmembrane region" description="Helical" evidence="8">
    <location>
        <begin position="139"/>
        <end position="157"/>
    </location>
</feature>
<keyword evidence="7 8" id="KW-0472">Membrane</keyword>
<dbReference type="Pfam" id="PF03023">
    <property type="entry name" value="MurJ"/>
    <property type="match status" value="1"/>
</dbReference>